<dbReference type="PRINTS" id="PR00385">
    <property type="entry name" value="P450"/>
</dbReference>
<dbReference type="Proteomes" id="UP001194746">
    <property type="component" value="Unassembled WGS sequence"/>
</dbReference>
<dbReference type="InterPro" id="IPR050121">
    <property type="entry name" value="Cytochrome_P450_monoxygenase"/>
</dbReference>
<dbReference type="SUPFAM" id="SSF48264">
    <property type="entry name" value="Cytochrome P450"/>
    <property type="match status" value="1"/>
</dbReference>
<evidence type="ECO:0000256" key="1">
    <source>
        <dbReference type="ARBA" id="ARBA00001971"/>
    </source>
</evidence>
<keyword evidence="6 8" id="KW-0408">Iron</keyword>
<evidence type="ECO:0000313" key="11">
    <source>
        <dbReference type="Proteomes" id="UP001194746"/>
    </source>
</evidence>
<reference evidence="10" key="2">
    <citation type="submission" date="2020-02" db="EMBL/GenBank/DDBJ databases">
        <authorList>
            <person name="Gilchrist C.L.M."/>
            <person name="Chooi Y.-H."/>
        </authorList>
    </citation>
    <scope>NUCLEOTIDE SEQUENCE</scope>
    <source>
        <strain evidence="10">MST-FP2251</strain>
    </source>
</reference>
<comment type="similarity">
    <text evidence="2 9">Belongs to the cytochrome P450 family.</text>
</comment>
<dbReference type="GO" id="GO:0004497">
    <property type="term" value="F:monooxygenase activity"/>
    <property type="evidence" value="ECO:0007669"/>
    <property type="project" value="UniProtKB-KW"/>
</dbReference>
<proteinExistence type="inferred from homology"/>
<dbReference type="InterPro" id="IPR002401">
    <property type="entry name" value="Cyt_P450_E_grp-I"/>
</dbReference>
<evidence type="ECO:0000256" key="8">
    <source>
        <dbReference type="PIRSR" id="PIRSR602401-1"/>
    </source>
</evidence>
<organism evidence="10 11">
    <name type="scientific">Aspergillus nanangensis</name>
    <dbReference type="NCBI Taxonomy" id="2582783"/>
    <lineage>
        <taxon>Eukaryota</taxon>
        <taxon>Fungi</taxon>
        <taxon>Dikarya</taxon>
        <taxon>Ascomycota</taxon>
        <taxon>Pezizomycotina</taxon>
        <taxon>Eurotiomycetes</taxon>
        <taxon>Eurotiomycetidae</taxon>
        <taxon>Eurotiales</taxon>
        <taxon>Aspergillaceae</taxon>
        <taxon>Aspergillus</taxon>
        <taxon>Aspergillus subgen. Circumdati</taxon>
    </lineage>
</organism>
<evidence type="ECO:0000256" key="6">
    <source>
        <dbReference type="ARBA" id="ARBA00023004"/>
    </source>
</evidence>
<evidence type="ECO:0000313" key="10">
    <source>
        <dbReference type="EMBL" id="KAF9888143.1"/>
    </source>
</evidence>
<reference evidence="10" key="1">
    <citation type="journal article" date="2019" name="Beilstein J. Org. Chem.">
        <title>Nanangenines: drimane sesquiterpenoids as the dominant metabolite cohort of a novel Australian fungus, Aspergillus nanangensis.</title>
        <authorList>
            <person name="Lacey H.J."/>
            <person name="Gilchrist C.L.M."/>
            <person name="Crombie A."/>
            <person name="Kalaitzis J.A."/>
            <person name="Vuong D."/>
            <person name="Rutledge P.J."/>
            <person name="Turner P."/>
            <person name="Pitt J.I."/>
            <person name="Lacey E."/>
            <person name="Chooi Y.H."/>
            <person name="Piggott A.M."/>
        </authorList>
    </citation>
    <scope>NUCLEOTIDE SEQUENCE</scope>
    <source>
        <strain evidence="10">MST-FP2251</strain>
    </source>
</reference>
<name>A0AAD4CKY1_ASPNN</name>
<keyword evidence="11" id="KW-1185">Reference proteome</keyword>
<comment type="caution">
    <text evidence="10">The sequence shown here is derived from an EMBL/GenBank/DDBJ whole genome shotgun (WGS) entry which is preliminary data.</text>
</comment>
<keyword evidence="4 8" id="KW-0479">Metal-binding</keyword>
<evidence type="ECO:0000256" key="2">
    <source>
        <dbReference type="ARBA" id="ARBA00010617"/>
    </source>
</evidence>
<dbReference type="GO" id="GO:0016705">
    <property type="term" value="F:oxidoreductase activity, acting on paired donors, with incorporation or reduction of molecular oxygen"/>
    <property type="evidence" value="ECO:0007669"/>
    <property type="project" value="InterPro"/>
</dbReference>
<keyword evidence="7 9" id="KW-0503">Monooxygenase</keyword>
<evidence type="ECO:0000256" key="3">
    <source>
        <dbReference type="ARBA" id="ARBA00022617"/>
    </source>
</evidence>
<dbReference type="Pfam" id="PF00067">
    <property type="entry name" value="p450"/>
    <property type="match status" value="1"/>
</dbReference>
<gene>
    <name evidence="10" type="ORF">FE257_009279</name>
</gene>
<keyword evidence="3 8" id="KW-0349">Heme</keyword>
<evidence type="ECO:0000256" key="4">
    <source>
        <dbReference type="ARBA" id="ARBA00022723"/>
    </source>
</evidence>
<comment type="cofactor">
    <cofactor evidence="1 8">
        <name>heme</name>
        <dbReference type="ChEBI" id="CHEBI:30413"/>
    </cofactor>
</comment>
<dbReference type="AlphaFoldDB" id="A0AAD4CKY1"/>
<dbReference type="GO" id="GO:0005506">
    <property type="term" value="F:iron ion binding"/>
    <property type="evidence" value="ECO:0007669"/>
    <property type="project" value="InterPro"/>
</dbReference>
<dbReference type="PROSITE" id="PS00086">
    <property type="entry name" value="CYTOCHROME_P450"/>
    <property type="match status" value="1"/>
</dbReference>
<dbReference type="EMBL" id="VCAU01000051">
    <property type="protein sequence ID" value="KAF9888143.1"/>
    <property type="molecule type" value="Genomic_DNA"/>
</dbReference>
<feature type="binding site" description="axial binding residue" evidence="8">
    <location>
        <position position="397"/>
    </location>
    <ligand>
        <name>heme</name>
        <dbReference type="ChEBI" id="CHEBI:30413"/>
    </ligand>
    <ligandPart>
        <name>Fe</name>
        <dbReference type="ChEBI" id="CHEBI:18248"/>
    </ligandPart>
</feature>
<dbReference type="Gene3D" id="1.10.630.10">
    <property type="entry name" value="Cytochrome P450"/>
    <property type="match status" value="1"/>
</dbReference>
<evidence type="ECO:0000256" key="7">
    <source>
        <dbReference type="ARBA" id="ARBA00023033"/>
    </source>
</evidence>
<accession>A0AAD4CKY1</accession>
<dbReference type="GO" id="GO:0020037">
    <property type="term" value="F:heme binding"/>
    <property type="evidence" value="ECO:0007669"/>
    <property type="project" value="InterPro"/>
</dbReference>
<dbReference type="PRINTS" id="PR00463">
    <property type="entry name" value="EP450I"/>
</dbReference>
<sequence>MLSGKLPNTIKMYHDKYGPVVRVAPDELSFNEPAAWKDIYLQTSLDRPPEWSTTHPGAQASNVIEAPTDAHRRLRKVFDPAFSETSVDGYEPIVIRAVDELIARLKPYAPGRNDKNTTVELVNLFNRTFFNLVTEICWGGNLGHFERVQDEGWVPSIMSLKETLVSTAIAYYRPFGSVLIYFMSPSWEKDASLHEICTKRTAERLSMSTEMSKGHEDIFDSIAQDAKHEGITGMEMTQAVEVFITAGSSTVTSGLIGTLNYLLRNPSKYEQLAQEVRGSFKREAEITGSTTLSLSYLQAVLTEGLRIAPPIPDGLRRRVPTGGLVIAGYSVPANTTVSAGCWVQFMNPRNFACPEEFVPERWLHEKGSAEKGRDERTIIDTANRAAFYPFSLGSRECLGQPLAWLEMRLTLAKLLWNFDLKMHREKKVPVWAEQDAFGFWDMQPMEVILRQRRKS</sequence>
<dbReference type="InterPro" id="IPR017972">
    <property type="entry name" value="Cyt_P450_CS"/>
</dbReference>
<evidence type="ECO:0000256" key="9">
    <source>
        <dbReference type="RuleBase" id="RU000461"/>
    </source>
</evidence>
<keyword evidence="5 9" id="KW-0560">Oxidoreductase</keyword>
<dbReference type="PANTHER" id="PTHR24305:SF29">
    <property type="entry name" value="BENZOATE-PARA-HYDROXYLASE"/>
    <property type="match status" value="1"/>
</dbReference>
<dbReference type="PANTHER" id="PTHR24305">
    <property type="entry name" value="CYTOCHROME P450"/>
    <property type="match status" value="1"/>
</dbReference>
<dbReference type="InterPro" id="IPR036396">
    <property type="entry name" value="Cyt_P450_sf"/>
</dbReference>
<evidence type="ECO:0000256" key="5">
    <source>
        <dbReference type="ARBA" id="ARBA00023002"/>
    </source>
</evidence>
<protein>
    <recommendedName>
        <fullName evidence="12">Cytochrome P450</fullName>
    </recommendedName>
</protein>
<dbReference type="CDD" id="cd11058">
    <property type="entry name" value="CYP60B-like"/>
    <property type="match status" value="1"/>
</dbReference>
<dbReference type="InterPro" id="IPR001128">
    <property type="entry name" value="Cyt_P450"/>
</dbReference>
<evidence type="ECO:0008006" key="12">
    <source>
        <dbReference type="Google" id="ProtNLM"/>
    </source>
</evidence>